<dbReference type="PANTHER" id="PTHR24379:SF121">
    <property type="entry name" value="C2H2-TYPE DOMAIN-CONTAINING PROTEIN"/>
    <property type="match status" value="1"/>
</dbReference>
<evidence type="ECO:0000256" key="4">
    <source>
        <dbReference type="ARBA" id="ARBA00022833"/>
    </source>
</evidence>
<dbReference type="OrthoDB" id="7734908at2759"/>
<dbReference type="PROSITE" id="PS00028">
    <property type="entry name" value="ZINC_FINGER_C2H2_1"/>
    <property type="match status" value="2"/>
</dbReference>
<evidence type="ECO:0000313" key="8">
    <source>
        <dbReference type="EnsemblMetazoa" id="ASIC017610-PA"/>
    </source>
</evidence>
<feature type="domain" description="C2H2-type" evidence="6">
    <location>
        <begin position="78"/>
        <end position="106"/>
    </location>
</feature>
<evidence type="ECO:0000259" key="6">
    <source>
        <dbReference type="PROSITE" id="PS50157"/>
    </source>
</evidence>
<keyword evidence="1" id="KW-0479">Metal-binding</keyword>
<name>A0A084WHA3_ANOSI</name>
<dbReference type="PROSITE" id="PS50157">
    <property type="entry name" value="ZINC_FINGER_C2H2_2"/>
    <property type="match status" value="2"/>
</dbReference>
<keyword evidence="2" id="KW-0677">Repeat</keyword>
<evidence type="ECO:0000313" key="7">
    <source>
        <dbReference type="EMBL" id="KFB49597.1"/>
    </source>
</evidence>
<dbReference type="SMART" id="SM00355">
    <property type="entry name" value="ZnF_C2H2"/>
    <property type="match status" value="3"/>
</dbReference>
<dbReference type="EMBL" id="KE525346">
    <property type="protein sequence ID" value="KFB49597.1"/>
    <property type="molecule type" value="Genomic_DNA"/>
</dbReference>
<feature type="domain" description="C2H2-type" evidence="6">
    <location>
        <begin position="267"/>
        <end position="295"/>
    </location>
</feature>
<organism evidence="7">
    <name type="scientific">Anopheles sinensis</name>
    <name type="common">Mosquito</name>
    <dbReference type="NCBI Taxonomy" id="74873"/>
    <lineage>
        <taxon>Eukaryota</taxon>
        <taxon>Metazoa</taxon>
        <taxon>Ecdysozoa</taxon>
        <taxon>Arthropoda</taxon>
        <taxon>Hexapoda</taxon>
        <taxon>Insecta</taxon>
        <taxon>Pterygota</taxon>
        <taxon>Neoptera</taxon>
        <taxon>Endopterygota</taxon>
        <taxon>Diptera</taxon>
        <taxon>Nematocera</taxon>
        <taxon>Culicoidea</taxon>
        <taxon>Culicidae</taxon>
        <taxon>Anophelinae</taxon>
        <taxon>Anopheles</taxon>
    </lineage>
</organism>
<evidence type="ECO:0000313" key="9">
    <source>
        <dbReference type="Proteomes" id="UP000030765"/>
    </source>
</evidence>
<sequence>MENDGLPSLCCVQCRSDLIYSVAIRRKCLEAENTLKAVLQITALKLDIQEISVEEDRKPDLPILMECDVANKTRVLNHKCCGCSSSFETENELMEHSRLIHATNPPLPDPTRPFQCNVCYRWIKTQRGIEVHKNVMRNRQFNGESSGRFEIPFVAYDEKSIPNGDSTTFVRELASVDGIKQEDPVEVDDLKIFECSVCEACFLDASSFQKHIEMCQQEANIDCIAIGSNMELTDGTDDHENDPTISSIERGYENDAVESNNSTQQNHKCCGCLTNFDSQDALMEHSQAVHAPDAPKPNEMKPFQYSSCCSDSSNPFVYA</sequence>
<dbReference type="AlphaFoldDB" id="A0A084WHA3"/>
<dbReference type="STRING" id="74873.A0A084WHA3"/>
<reference evidence="8" key="2">
    <citation type="submission" date="2020-05" db="UniProtKB">
        <authorList>
            <consortium name="EnsemblMetazoa"/>
        </authorList>
    </citation>
    <scope>IDENTIFICATION</scope>
</reference>
<evidence type="ECO:0000256" key="2">
    <source>
        <dbReference type="ARBA" id="ARBA00022737"/>
    </source>
</evidence>
<evidence type="ECO:0000256" key="1">
    <source>
        <dbReference type="ARBA" id="ARBA00022723"/>
    </source>
</evidence>
<reference evidence="7 9" key="1">
    <citation type="journal article" date="2014" name="BMC Genomics">
        <title>Genome sequence of Anopheles sinensis provides insight into genetics basis of mosquito competence for malaria parasites.</title>
        <authorList>
            <person name="Zhou D."/>
            <person name="Zhang D."/>
            <person name="Ding G."/>
            <person name="Shi L."/>
            <person name="Hou Q."/>
            <person name="Ye Y."/>
            <person name="Xu Y."/>
            <person name="Zhou H."/>
            <person name="Xiong C."/>
            <person name="Li S."/>
            <person name="Yu J."/>
            <person name="Hong S."/>
            <person name="Yu X."/>
            <person name="Zou P."/>
            <person name="Chen C."/>
            <person name="Chang X."/>
            <person name="Wang W."/>
            <person name="Lv Y."/>
            <person name="Sun Y."/>
            <person name="Ma L."/>
            <person name="Shen B."/>
            <person name="Zhu C."/>
        </authorList>
    </citation>
    <scope>NUCLEOTIDE SEQUENCE [LARGE SCALE GENOMIC DNA]</scope>
</reference>
<evidence type="ECO:0000256" key="3">
    <source>
        <dbReference type="ARBA" id="ARBA00022771"/>
    </source>
</evidence>
<gene>
    <name evidence="7" type="ORF">ZHAS_00017610</name>
</gene>
<dbReference type="SUPFAM" id="SSF57667">
    <property type="entry name" value="beta-beta-alpha zinc fingers"/>
    <property type="match status" value="1"/>
</dbReference>
<dbReference type="EMBL" id="ATLV01023799">
    <property type="status" value="NOT_ANNOTATED_CDS"/>
    <property type="molecule type" value="Genomic_DNA"/>
</dbReference>
<dbReference type="InterPro" id="IPR013087">
    <property type="entry name" value="Znf_C2H2_type"/>
</dbReference>
<keyword evidence="4" id="KW-0862">Zinc</keyword>
<dbReference type="GO" id="GO:0008270">
    <property type="term" value="F:zinc ion binding"/>
    <property type="evidence" value="ECO:0007669"/>
    <property type="project" value="UniProtKB-KW"/>
</dbReference>
<keyword evidence="9" id="KW-1185">Reference proteome</keyword>
<accession>A0A084WHA3</accession>
<protein>
    <submittedName>
        <fullName evidence="7 8">Zinc finger protein</fullName>
    </submittedName>
</protein>
<dbReference type="Gene3D" id="3.30.160.60">
    <property type="entry name" value="Classic Zinc Finger"/>
    <property type="match status" value="1"/>
</dbReference>
<dbReference type="Proteomes" id="UP000030765">
    <property type="component" value="Unassembled WGS sequence"/>
</dbReference>
<dbReference type="VEuPathDB" id="VectorBase:ASIC017610"/>
<dbReference type="InterPro" id="IPR036236">
    <property type="entry name" value="Znf_C2H2_sf"/>
</dbReference>
<keyword evidence="3 5" id="KW-0863">Zinc-finger</keyword>
<evidence type="ECO:0000256" key="5">
    <source>
        <dbReference type="PROSITE-ProRule" id="PRU00042"/>
    </source>
</evidence>
<dbReference type="PANTHER" id="PTHR24379">
    <property type="entry name" value="KRAB AND ZINC FINGER DOMAIN-CONTAINING"/>
    <property type="match status" value="1"/>
</dbReference>
<proteinExistence type="predicted"/>
<dbReference type="EnsemblMetazoa" id="ASIC017610-RA">
    <property type="protein sequence ID" value="ASIC017610-PA"/>
    <property type="gene ID" value="ASIC017610"/>
</dbReference>